<dbReference type="AlphaFoldDB" id="A0A6A4DR74"/>
<sequence length="245" mass="27583">MSEELEALQSNETWEAIVKPPRAKPLHSKELSLRLLHSTLLRLGFTQCYTDSCLYFRRVGDAVTLIGVYVDDLHVDATRTHRVDAFFEEMSVPQLKDLGRVTKFLGINFDYDETSGWMLDQKQTIKEMLERFNLSGANPVRVHIGGEQDDEAEGHLLPNGEKRTPNRASRHAHALRDADWRLAKKITRYLKRPIDVKFRMEGKFMSGGTATVNIEGYSDADHAPDQKKRKSASGGAVCVNGVVVG</sequence>
<keyword evidence="4" id="KW-1185">Reference proteome</keyword>
<evidence type="ECO:0000259" key="2">
    <source>
        <dbReference type="Pfam" id="PF07727"/>
    </source>
</evidence>
<name>A0A6A4DR74_9STRA</name>
<feature type="region of interest" description="Disordered" evidence="1">
    <location>
        <begin position="148"/>
        <end position="172"/>
    </location>
</feature>
<evidence type="ECO:0000256" key="1">
    <source>
        <dbReference type="SAM" id="MobiDB-lite"/>
    </source>
</evidence>
<gene>
    <name evidence="3" type="ORF">PR003_g19663</name>
</gene>
<proteinExistence type="predicted"/>
<feature type="domain" description="Reverse transcriptase Ty1/copia-type" evidence="2">
    <location>
        <begin position="36"/>
        <end position="142"/>
    </location>
</feature>
<dbReference type="InterPro" id="IPR013103">
    <property type="entry name" value="RVT_2"/>
</dbReference>
<evidence type="ECO:0000313" key="3">
    <source>
        <dbReference type="EMBL" id="KAE9312854.1"/>
    </source>
</evidence>
<reference evidence="3 4" key="1">
    <citation type="submission" date="2018-08" db="EMBL/GenBank/DDBJ databases">
        <title>Genomic investigation of the strawberry pathogen Phytophthora fragariae indicates pathogenicity is determined by transcriptional variation in three key races.</title>
        <authorList>
            <person name="Adams T.M."/>
            <person name="Armitage A.D."/>
            <person name="Sobczyk M.K."/>
            <person name="Bates H.J."/>
            <person name="Dunwell J.M."/>
            <person name="Nellist C.F."/>
            <person name="Harrison R.J."/>
        </authorList>
    </citation>
    <scope>NUCLEOTIDE SEQUENCE [LARGE SCALE GENOMIC DNA]</scope>
    <source>
        <strain evidence="3 4">SCRP333</strain>
    </source>
</reference>
<protein>
    <recommendedName>
        <fullName evidence="2">Reverse transcriptase Ty1/copia-type domain-containing protein</fullName>
    </recommendedName>
</protein>
<dbReference type="Proteomes" id="UP000434957">
    <property type="component" value="Unassembled WGS sequence"/>
</dbReference>
<evidence type="ECO:0000313" key="4">
    <source>
        <dbReference type="Proteomes" id="UP000434957"/>
    </source>
</evidence>
<dbReference type="EMBL" id="QXFT01001675">
    <property type="protein sequence ID" value="KAE9312854.1"/>
    <property type="molecule type" value="Genomic_DNA"/>
</dbReference>
<organism evidence="3 4">
    <name type="scientific">Phytophthora rubi</name>
    <dbReference type="NCBI Taxonomy" id="129364"/>
    <lineage>
        <taxon>Eukaryota</taxon>
        <taxon>Sar</taxon>
        <taxon>Stramenopiles</taxon>
        <taxon>Oomycota</taxon>
        <taxon>Peronosporomycetes</taxon>
        <taxon>Peronosporales</taxon>
        <taxon>Peronosporaceae</taxon>
        <taxon>Phytophthora</taxon>
    </lineage>
</organism>
<comment type="caution">
    <text evidence="3">The sequence shown here is derived from an EMBL/GenBank/DDBJ whole genome shotgun (WGS) entry which is preliminary data.</text>
</comment>
<dbReference type="Pfam" id="PF07727">
    <property type="entry name" value="RVT_2"/>
    <property type="match status" value="1"/>
</dbReference>
<accession>A0A6A4DR74</accession>